<dbReference type="Proteomes" id="UP001596512">
    <property type="component" value="Unassembled WGS sequence"/>
</dbReference>
<evidence type="ECO:0000313" key="3">
    <source>
        <dbReference type="EMBL" id="MFC7613526.1"/>
    </source>
</evidence>
<keyword evidence="3" id="KW-0560">Oxidoreductase</keyword>
<comment type="caution">
    <text evidence="3">The sequence shown here is derived from an EMBL/GenBank/DDBJ whole genome shotgun (WGS) entry which is preliminary data.</text>
</comment>
<dbReference type="PANTHER" id="PTHR19353">
    <property type="entry name" value="FATTY ACID DESATURASE 2"/>
    <property type="match status" value="1"/>
</dbReference>
<feature type="transmembrane region" description="Helical" evidence="1">
    <location>
        <begin position="208"/>
        <end position="227"/>
    </location>
</feature>
<reference evidence="4" key="1">
    <citation type="journal article" date="2019" name="Int. J. Syst. Evol. Microbiol.">
        <title>The Global Catalogue of Microorganisms (GCM) 10K type strain sequencing project: providing services to taxonomists for standard genome sequencing and annotation.</title>
        <authorList>
            <consortium name="The Broad Institute Genomics Platform"/>
            <consortium name="The Broad Institute Genome Sequencing Center for Infectious Disease"/>
            <person name="Wu L."/>
            <person name="Ma J."/>
        </authorList>
    </citation>
    <scope>NUCLEOTIDE SEQUENCE [LARGE SCALE GENOMIC DNA]</scope>
    <source>
        <strain evidence="4">JCM 17695</strain>
    </source>
</reference>
<dbReference type="PANTHER" id="PTHR19353:SF19">
    <property type="entry name" value="DELTA(5) FATTY ACID DESATURASE C-RELATED"/>
    <property type="match status" value="1"/>
</dbReference>
<gene>
    <name evidence="3" type="ORF">ACFQV2_07805</name>
</gene>
<dbReference type="Pfam" id="PF00487">
    <property type="entry name" value="FA_desaturase"/>
    <property type="match status" value="1"/>
</dbReference>
<dbReference type="GO" id="GO:0016491">
    <property type="term" value="F:oxidoreductase activity"/>
    <property type="evidence" value="ECO:0007669"/>
    <property type="project" value="UniProtKB-KW"/>
</dbReference>
<protein>
    <submittedName>
        <fullName evidence="3">Fatty acid desaturase</fullName>
        <ecNumber evidence="3">1.14.19.-</ecNumber>
    </submittedName>
</protein>
<keyword evidence="4" id="KW-1185">Reference proteome</keyword>
<keyword evidence="1" id="KW-0472">Membrane</keyword>
<dbReference type="CDD" id="cd03510">
    <property type="entry name" value="Rhizobitoxine-FADS-like"/>
    <property type="match status" value="1"/>
</dbReference>
<sequence length="385" mass="43999">MSLVDDRPVAAVPVESSHLEFDFSRIDPAVRKRLRPLSKLDNWHAPLGVLQDYAVIAFAVWLSLGVSWWLFPVSAVLIGSTQRAFANILHDSAHKTLTTNQKLNLALGTVFSGYLILHLYNPYRSTHIGGHHRYLGDPELDPDYEFHIDAGIYNYRESNAKFFARNILQAVLGLRTVEYLRYIARDRIFVKTGPTAVSSPISMRTERIALFTQWALIIGAAATFGWLHYLLLFWFVPMFTTGVMVGWISELAEHYPLPESENKQVLMTRNRHGWAVENFIFGRHHDHYHLVHHLSMGIPFWNMKRAHEILLDDDAYAAWDRLWGGIFTRGRGRKGTETMTSYSGKYRAWRRSGGDPKQSSTTFAEVLTLAAQVRAEEARESAVSR</sequence>
<accession>A0ABW2TJD5</accession>
<name>A0ABW2TJD5_9PSEU</name>
<evidence type="ECO:0000256" key="1">
    <source>
        <dbReference type="SAM" id="Phobius"/>
    </source>
</evidence>
<evidence type="ECO:0000259" key="2">
    <source>
        <dbReference type="Pfam" id="PF00487"/>
    </source>
</evidence>
<keyword evidence="1" id="KW-0812">Transmembrane</keyword>
<dbReference type="InterPro" id="IPR005804">
    <property type="entry name" value="FA_desaturase_dom"/>
</dbReference>
<proteinExistence type="predicted"/>
<keyword evidence="1" id="KW-1133">Transmembrane helix</keyword>
<dbReference type="EC" id="1.14.19.-" evidence="3"/>
<feature type="transmembrane region" description="Helical" evidence="1">
    <location>
        <begin position="53"/>
        <end position="78"/>
    </location>
</feature>
<feature type="domain" description="Fatty acid desaturase" evidence="2">
    <location>
        <begin position="68"/>
        <end position="315"/>
    </location>
</feature>
<dbReference type="InterPro" id="IPR012171">
    <property type="entry name" value="Fatty_acid_desaturase"/>
</dbReference>
<organism evidence="3 4">
    <name type="scientific">Actinokineospora soli</name>
    <dbReference type="NCBI Taxonomy" id="1048753"/>
    <lineage>
        <taxon>Bacteria</taxon>
        <taxon>Bacillati</taxon>
        <taxon>Actinomycetota</taxon>
        <taxon>Actinomycetes</taxon>
        <taxon>Pseudonocardiales</taxon>
        <taxon>Pseudonocardiaceae</taxon>
        <taxon>Actinokineospora</taxon>
    </lineage>
</organism>
<dbReference type="EMBL" id="JBHTEY010000004">
    <property type="protein sequence ID" value="MFC7613526.1"/>
    <property type="molecule type" value="Genomic_DNA"/>
</dbReference>
<evidence type="ECO:0000313" key="4">
    <source>
        <dbReference type="Proteomes" id="UP001596512"/>
    </source>
</evidence>